<feature type="transmembrane region" description="Helical" evidence="1">
    <location>
        <begin position="298"/>
        <end position="319"/>
    </location>
</feature>
<feature type="transmembrane region" description="Helical" evidence="1">
    <location>
        <begin position="87"/>
        <end position="105"/>
    </location>
</feature>
<evidence type="ECO:0008006" key="4">
    <source>
        <dbReference type="Google" id="ProtNLM"/>
    </source>
</evidence>
<gene>
    <name evidence="2" type="ORF">HJ583_012915</name>
</gene>
<dbReference type="RefSeq" id="WP_170022308.1">
    <property type="nucleotide sequence ID" value="NZ_JABCSC020000003.1"/>
</dbReference>
<proteinExistence type="predicted"/>
<feature type="transmembrane region" description="Helical" evidence="1">
    <location>
        <begin position="440"/>
        <end position="458"/>
    </location>
</feature>
<organism evidence="2 3">
    <name type="scientific">Uliginosibacterium aquaticum</name>
    <dbReference type="NCBI Taxonomy" id="2731212"/>
    <lineage>
        <taxon>Bacteria</taxon>
        <taxon>Pseudomonadati</taxon>
        <taxon>Pseudomonadota</taxon>
        <taxon>Betaproteobacteria</taxon>
        <taxon>Rhodocyclales</taxon>
        <taxon>Zoogloeaceae</taxon>
        <taxon>Uliginosibacterium</taxon>
    </lineage>
</organism>
<accession>A0ABX2IGS6</accession>
<feature type="transmembrane region" description="Helical" evidence="1">
    <location>
        <begin position="379"/>
        <end position="401"/>
    </location>
</feature>
<protein>
    <recommendedName>
        <fullName evidence="4">O-antigen ligase domain-containing protein</fullName>
    </recommendedName>
</protein>
<comment type="caution">
    <text evidence="2">The sequence shown here is derived from an EMBL/GenBank/DDBJ whole genome shotgun (WGS) entry which is preliminary data.</text>
</comment>
<keyword evidence="1" id="KW-0812">Transmembrane</keyword>
<evidence type="ECO:0000313" key="3">
    <source>
        <dbReference type="Proteomes" id="UP000778523"/>
    </source>
</evidence>
<feature type="transmembrane region" description="Helical" evidence="1">
    <location>
        <begin position="254"/>
        <end position="286"/>
    </location>
</feature>
<feature type="transmembrane region" description="Helical" evidence="1">
    <location>
        <begin position="413"/>
        <end position="434"/>
    </location>
</feature>
<feature type="transmembrane region" description="Helical" evidence="1">
    <location>
        <begin position="46"/>
        <end position="66"/>
    </location>
</feature>
<keyword evidence="3" id="KW-1185">Reference proteome</keyword>
<keyword evidence="1" id="KW-0472">Membrane</keyword>
<dbReference type="Proteomes" id="UP000778523">
    <property type="component" value="Unassembled WGS sequence"/>
</dbReference>
<dbReference type="EMBL" id="JABCSC020000003">
    <property type="protein sequence ID" value="NSL55934.1"/>
    <property type="molecule type" value="Genomic_DNA"/>
</dbReference>
<evidence type="ECO:0000313" key="2">
    <source>
        <dbReference type="EMBL" id="NSL55934.1"/>
    </source>
</evidence>
<name>A0ABX2IGS6_9RHOO</name>
<feature type="transmembrane region" description="Helical" evidence="1">
    <location>
        <begin position="139"/>
        <end position="156"/>
    </location>
</feature>
<sequence>MSLEWIGVVFMLLGAGLLWSAPERLLSLQIVACVFAGSAAFSLPALGGATVAPGFAVLLLLALCVLKFGHLHSMFEAMAPRQPGFPLLLLVVWGFVSAAVLPRLFGGEVDVVSMNRASVVLGAVPVETLAPGSGNITQSVYAAGELVVFAVALVFLRLEGGLERAGRAMLWLAGLNLIAAVVDLGGYYSGLGNLLEPLQTANFAFMPEAAFGNVKRINGTFPEASAFAGFTLPLMAFCYVLWRERCWPRLSGPLALGSLLALLLATSSAGYGGLGVYAALVLVISFCEGWRPGGHTHLWHYLGLGLAAALVIGAILALLPAVREQAWDIIENTLLYKSSSSSAIERGEWNQISWQAFLDTWGLGAGMGSARASSLPMVLVSNVGLPGSLLFLAFLARVLLAKLPAGIDATQRALVIAARHGVLAALIIASLVASVFDLGVMFYLLCAIACCPALLYVPRRTPQARPVMASDGVFA</sequence>
<evidence type="ECO:0000256" key="1">
    <source>
        <dbReference type="SAM" id="Phobius"/>
    </source>
</evidence>
<keyword evidence="1" id="KW-1133">Transmembrane helix</keyword>
<feature type="transmembrane region" description="Helical" evidence="1">
    <location>
        <begin position="168"/>
        <end position="188"/>
    </location>
</feature>
<reference evidence="2 3" key="1">
    <citation type="submission" date="2020-06" db="EMBL/GenBank/DDBJ databases">
        <title>Draft genome of Uliginosibacterium sp. IMCC34675.</title>
        <authorList>
            <person name="Song J."/>
        </authorList>
    </citation>
    <scope>NUCLEOTIDE SEQUENCE [LARGE SCALE GENOMIC DNA]</scope>
    <source>
        <strain evidence="2 3">IMCC34675</strain>
    </source>
</reference>